<accession>A0AAV4EVE8</accession>
<comment type="caution">
    <text evidence="1">The sequence shown here is derived from an EMBL/GenBank/DDBJ whole genome shotgun (WGS) entry which is preliminary data.</text>
</comment>
<name>A0AAV4EVE8_9GAST</name>
<proteinExistence type="predicted"/>
<reference evidence="1 2" key="1">
    <citation type="journal article" date="2021" name="Elife">
        <title>Chloroplast acquisition without the gene transfer in kleptoplastic sea slugs, Plakobranchus ocellatus.</title>
        <authorList>
            <person name="Maeda T."/>
            <person name="Takahashi S."/>
            <person name="Yoshida T."/>
            <person name="Shimamura S."/>
            <person name="Takaki Y."/>
            <person name="Nagai Y."/>
            <person name="Toyoda A."/>
            <person name="Suzuki Y."/>
            <person name="Arimoto A."/>
            <person name="Ishii H."/>
            <person name="Satoh N."/>
            <person name="Nishiyama T."/>
            <person name="Hasebe M."/>
            <person name="Maruyama T."/>
            <person name="Minagawa J."/>
            <person name="Obokata J."/>
            <person name="Shigenobu S."/>
        </authorList>
    </citation>
    <scope>NUCLEOTIDE SEQUENCE [LARGE SCALE GENOMIC DNA]</scope>
</reference>
<protein>
    <submittedName>
        <fullName evidence="1">Uncharacterized protein</fullName>
    </submittedName>
</protein>
<evidence type="ECO:0000313" key="2">
    <source>
        <dbReference type="Proteomes" id="UP000762676"/>
    </source>
</evidence>
<evidence type="ECO:0000313" key="1">
    <source>
        <dbReference type="EMBL" id="GFR64131.1"/>
    </source>
</evidence>
<gene>
    <name evidence="1" type="ORF">ElyMa_000172300</name>
</gene>
<dbReference type="Proteomes" id="UP000762676">
    <property type="component" value="Unassembled WGS sequence"/>
</dbReference>
<sequence length="83" mass="9681">METFMPVLKQVWQRCNFKDHLKDAFEVSGFLPWNPEALDYEKYEEYSKSSTSADNHDPLDIKVYLADLANTDKISSGYQARDQ</sequence>
<organism evidence="1 2">
    <name type="scientific">Elysia marginata</name>
    <dbReference type="NCBI Taxonomy" id="1093978"/>
    <lineage>
        <taxon>Eukaryota</taxon>
        <taxon>Metazoa</taxon>
        <taxon>Spiralia</taxon>
        <taxon>Lophotrochozoa</taxon>
        <taxon>Mollusca</taxon>
        <taxon>Gastropoda</taxon>
        <taxon>Heterobranchia</taxon>
        <taxon>Euthyneura</taxon>
        <taxon>Panpulmonata</taxon>
        <taxon>Sacoglossa</taxon>
        <taxon>Placobranchoidea</taxon>
        <taxon>Plakobranchidae</taxon>
        <taxon>Elysia</taxon>
    </lineage>
</organism>
<keyword evidence="2" id="KW-1185">Reference proteome</keyword>
<feature type="non-terminal residue" evidence="1">
    <location>
        <position position="83"/>
    </location>
</feature>
<dbReference type="AlphaFoldDB" id="A0AAV4EVE8"/>
<dbReference type="EMBL" id="BMAT01000331">
    <property type="protein sequence ID" value="GFR64131.1"/>
    <property type="molecule type" value="Genomic_DNA"/>
</dbReference>